<dbReference type="OrthoDB" id="8194935at2759"/>
<evidence type="ECO:0000313" key="1">
    <source>
        <dbReference type="EMBL" id="CAG7723224.1"/>
    </source>
</evidence>
<proteinExistence type="predicted"/>
<accession>A0A8J2JNS6</accession>
<gene>
    <name evidence="1" type="ORF">AFUS01_LOCUS12322</name>
</gene>
<sequence>PQLLLSMIQQTYWIISGQDVVRQFFRRCLVCFRHRAQACNQKMSDLPAARVTPTRPFQRCGVDFAGPFILRRTIGGESN</sequence>
<reference evidence="1" key="1">
    <citation type="submission" date="2021-06" db="EMBL/GenBank/DDBJ databases">
        <authorList>
            <person name="Hodson N. C."/>
            <person name="Mongue J. A."/>
            <person name="Jaron S. K."/>
        </authorList>
    </citation>
    <scope>NUCLEOTIDE SEQUENCE</scope>
</reference>
<keyword evidence="2" id="KW-1185">Reference proteome</keyword>
<dbReference type="PANTHER" id="PTHR47331">
    <property type="entry name" value="PHD-TYPE DOMAIN-CONTAINING PROTEIN"/>
    <property type="match status" value="1"/>
</dbReference>
<protein>
    <submittedName>
        <fullName evidence="1">Uncharacterized protein</fullName>
    </submittedName>
</protein>
<dbReference type="Proteomes" id="UP000708208">
    <property type="component" value="Unassembled WGS sequence"/>
</dbReference>
<evidence type="ECO:0000313" key="2">
    <source>
        <dbReference type="Proteomes" id="UP000708208"/>
    </source>
</evidence>
<comment type="caution">
    <text evidence="1">The sequence shown here is derived from an EMBL/GenBank/DDBJ whole genome shotgun (WGS) entry which is preliminary data.</text>
</comment>
<name>A0A8J2JNS6_9HEXA</name>
<dbReference type="EMBL" id="CAJVCH010096761">
    <property type="protein sequence ID" value="CAG7723224.1"/>
    <property type="molecule type" value="Genomic_DNA"/>
</dbReference>
<dbReference type="PANTHER" id="PTHR47331:SF1">
    <property type="entry name" value="GAG-LIKE PROTEIN"/>
    <property type="match status" value="1"/>
</dbReference>
<feature type="non-terminal residue" evidence="1">
    <location>
        <position position="1"/>
    </location>
</feature>
<organism evidence="1 2">
    <name type="scientific">Allacma fusca</name>
    <dbReference type="NCBI Taxonomy" id="39272"/>
    <lineage>
        <taxon>Eukaryota</taxon>
        <taxon>Metazoa</taxon>
        <taxon>Ecdysozoa</taxon>
        <taxon>Arthropoda</taxon>
        <taxon>Hexapoda</taxon>
        <taxon>Collembola</taxon>
        <taxon>Symphypleona</taxon>
        <taxon>Sminthuridae</taxon>
        <taxon>Allacma</taxon>
    </lineage>
</organism>
<dbReference type="AlphaFoldDB" id="A0A8J2JNS6"/>